<gene>
    <name evidence="1" type="ORF">CfE428DRAFT_4601</name>
</gene>
<dbReference type="Proteomes" id="UP000005824">
    <property type="component" value="Unassembled WGS sequence"/>
</dbReference>
<dbReference type="AlphaFoldDB" id="B4D6R1"/>
<dbReference type="EMBL" id="ABVL01000016">
    <property type="protein sequence ID" value="EDY17862.1"/>
    <property type="molecule type" value="Genomic_DNA"/>
</dbReference>
<dbReference type="eggNOG" id="ENOG502ZGBI">
    <property type="taxonomic scope" value="Bacteria"/>
</dbReference>
<sequence>MQSLRGLVAIAVVALCLLVQAEAKELPEMILKRLPQTLGGCGRGEARDYGNPRLGWSVAYNSDGVVITVYAYDQGHEHIADGIADQAIRDSFTMARKDIQIAAAKGMYSDVEDRSEGKETYEGMEMLYARYRFTFAQGKVVGVRAASEIHIFGVRDHIIKIRVTAALQDGATLEKVMEEFIPALVKAIQNP</sequence>
<evidence type="ECO:0000313" key="1">
    <source>
        <dbReference type="EMBL" id="EDY17862.1"/>
    </source>
</evidence>
<reference evidence="1 2" key="1">
    <citation type="journal article" date="2011" name="J. Bacteriol.">
        <title>Genome sequence of Chthoniobacter flavus Ellin428, an aerobic heterotrophic soil bacterium.</title>
        <authorList>
            <person name="Kant R."/>
            <person name="van Passel M.W."/>
            <person name="Palva A."/>
            <person name="Lucas S."/>
            <person name="Lapidus A."/>
            <person name="Glavina Del Rio T."/>
            <person name="Dalin E."/>
            <person name="Tice H."/>
            <person name="Bruce D."/>
            <person name="Goodwin L."/>
            <person name="Pitluck S."/>
            <person name="Larimer F.W."/>
            <person name="Land M.L."/>
            <person name="Hauser L."/>
            <person name="Sangwan P."/>
            <person name="de Vos W.M."/>
            <person name="Janssen P.H."/>
            <person name="Smidt H."/>
        </authorList>
    </citation>
    <scope>NUCLEOTIDE SEQUENCE [LARGE SCALE GENOMIC DNA]</scope>
    <source>
        <strain evidence="1 2">Ellin428</strain>
    </source>
</reference>
<keyword evidence="2" id="KW-1185">Reference proteome</keyword>
<protein>
    <submittedName>
        <fullName evidence="1">Uncharacterized protein</fullName>
    </submittedName>
</protein>
<comment type="caution">
    <text evidence="1">The sequence shown here is derived from an EMBL/GenBank/DDBJ whole genome shotgun (WGS) entry which is preliminary data.</text>
</comment>
<accession>B4D6R1</accession>
<dbReference type="RefSeq" id="WP_006981922.1">
    <property type="nucleotide sequence ID" value="NZ_ABVL01000016.1"/>
</dbReference>
<proteinExistence type="predicted"/>
<organism evidence="1 2">
    <name type="scientific">Chthoniobacter flavus Ellin428</name>
    <dbReference type="NCBI Taxonomy" id="497964"/>
    <lineage>
        <taxon>Bacteria</taxon>
        <taxon>Pseudomonadati</taxon>
        <taxon>Verrucomicrobiota</taxon>
        <taxon>Spartobacteria</taxon>
        <taxon>Chthoniobacterales</taxon>
        <taxon>Chthoniobacteraceae</taxon>
        <taxon>Chthoniobacter</taxon>
    </lineage>
</organism>
<dbReference type="InParanoid" id="B4D6R1"/>
<evidence type="ECO:0000313" key="2">
    <source>
        <dbReference type="Proteomes" id="UP000005824"/>
    </source>
</evidence>
<name>B4D6R1_9BACT</name>